<proteinExistence type="inferred from homology"/>
<keyword evidence="2 5" id="KW-0732">Signal</keyword>
<evidence type="ECO:0000259" key="6">
    <source>
        <dbReference type="Pfam" id="PF00561"/>
    </source>
</evidence>
<dbReference type="InterPro" id="IPR029058">
    <property type="entry name" value="AB_hydrolase_fold"/>
</dbReference>
<dbReference type="EMBL" id="CP030930">
    <property type="protein sequence ID" value="AXI70283.1"/>
    <property type="molecule type" value="Genomic_DNA"/>
</dbReference>
<dbReference type="InterPro" id="IPR051601">
    <property type="entry name" value="Serine_prot/Carboxylest_S33"/>
</dbReference>
<dbReference type="GO" id="GO:0016787">
    <property type="term" value="F:hydrolase activity"/>
    <property type="evidence" value="ECO:0007669"/>
    <property type="project" value="UniProtKB-KW"/>
</dbReference>
<feature type="signal peptide" evidence="5">
    <location>
        <begin position="1"/>
        <end position="37"/>
    </location>
</feature>
<dbReference type="Proteomes" id="UP000253779">
    <property type="component" value="Chromosome"/>
</dbReference>
<evidence type="ECO:0000256" key="1">
    <source>
        <dbReference type="ARBA" id="ARBA00010088"/>
    </source>
</evidence>
<evidence type="ECO:0000256" key="2">
    <source>
        <dbReference type="ARBA" id="ARBA00022729"/>
    </source>
</evidence>
<feature type="domain" description="AB hydrolase-1" evidence="6">
    <location>
        <begin position="120"/>
        <end position="544"/>
    </location>
</feature>
<evidence type="ECO:0000313" key="7">
    <source>
        <dbReference type="EMBL" id="AXI70283.1"/>
    </source>
</evidence>
<gene>
    <name evidence="7" type="ORF">DTW94_02565</name>
</gene>
<evidence type="ECO:0000256" key="3">
    <source>
        <dbReference type="ARBA" id="ARBA00022801"/>
    </source>
</evidence>
<dbReference type="AlphaFoldDB" id="A0AAD0VD32"/>
<name>A0AAD0VD32_9ACTN</name>
<feature type="compositionally biased region" description="Acidic residues" evidence="4">
    <location>
        <begin position="402"/>
        <end position="421"/>
    </location>
</feature>
<protein>
    <submittedName>
        <fullName evidence="7">Alpha/beta hydrolase</fullName>
    </submittedName>
</protein>
<dbReference type="Gene3D" id="3.40.50.1820">
    <property type="entry name" value="alpha/beta hydrolase"/>
    <property type="match status" value="1"/>
</dbReference>
<feature type="region of interest" description="Disordered" evidence="4">
    <location>
        <begin position="169"/>
        <end position="197"/>
    </location>
</feature>
<dbReference type="SUPFAM" id="SSF53474">
    <property type="entry name" value="alpha/beta-Hydrolases"/>
    <property type="match status" value="1"/>
</dbReference>
<organism evidence="7 8">
    <name type="scientific">Streptomyces cavourensis</name>
    <dbReference type="NCBI Taxonomy" id="67258"/>
    <lineage>
        <taxon>Bacteria</taxon>
        <taxon>Bacillati</taxon>
        <taxon>Actinomycetota</taxon>
        <taxon>Actinomycetes</taxon>
        <taxon>Kitasatosporales</taxon>
        <taxon>Streptomycetaceae</taxon>
        <taxon>Streptomyces</taxon>
    </lineage>
</organism>
<keyword evidence="3 7" id="KW-0378">Hydrolase</keyword>
<dbReference type="InterPro" id="IPR000073">
    <property type="entry name" value="AB_hydrolase_1"/>
</dbReference>
<dbReference type="Pfam" id="PF00561">
    <property type="entry name" value="Abhydrolase_1"/>
    <property type="match status" value="1"/>
</dbReference>
<feature type="region of interest" description="Disordered" evidence="4">
    <location>
        <begin position="397"/>
        <end position="438"/>
    </location>
</feature>
<evidence type="ECO:0000313" key="8">
    <source>
        <dbReference type="Proteomes" id="UP000253779"/>
    </source>
</evidence>
<feature type="compositionally biased region" description="Acidic residues" evidence="4">
    <location>
        <begin position="172"/>
        <end position="194"/>
    </location>
</feature>
<sequence>MLRAGTVRPPSWSTPLNRPTRVTATALALLGALSLTACTGGGLSDKGAPKTPATADPASRADLGAFYGQRLAWTECATDGYECARLTVPLDYARPGNGRTFVLPVARAAATGPGERIGSLVFNPGGPGAAGAGSLEEGMDEAFGAAARARFDIVGFDPRGVGGSVPALTCEPAEEEQETETEEKEPTAEEDEAPEGVAPLYPRTEADRSAAAAGARTAAEDCEKHSGPILRHVGTDDAARDLDILRAALGERKLTYLGWSYGTSLGTSYAEQFPRRVRAMVLDGAIDPSLDWRQRVLSQSAGFRRSVDDYAERCKEIAGDRCPGRTPGEIRALIERLYQRAEREPLPVAEDSSYAEYGGMDATAVLDAVSMAMYTPEDRWEPLSEALWEADRGDATKLGALGDEEGTESEDTDTTEGEGQEDASPGASEPPAVPADNGDAALTAVNCLDVPHPRSVRPYWDALAPADKAAGVYGTAGVTAELTCRDWPSGERRPHKVAAEGVPPVLVVGTTGDPSTPYAEAVSLAEQFPAGMLLTYEGLGHTAYGRGDACVTAKVDAYLVKLERVAPGATC</sequence>
<feature type="chain" id="PRO_5042216813" evidence="5">
    <location>
        <begin position="38"/>
        <end position="571"/>
    </location>
</feature>
<evidence type="ECO:0000256" key="5">
    <source>
        <dbReference type="SAM" id="SignalP"/>
    </source>
</evidence>
<accession>A0AAD0VD32</accession>
<comment type="similarity">
    <text evidence="1">Belongs to the peptidase S33 family.</text>
</comment>
<evidence type="ECO:0000256" key="4">
    <source>
        <dbReference type="SAM" id="MobiDB-lite"/>
    </source>
</evidence>
<dbReference type="PANTHER" id="PTHR43248">
    <property type="entry name" value="2-SUCCINYL-6-HYDROXY-2,4-CYCLOHEXADIENE-1-CARBOXYLATE SYNTHASE"/>
    <property type="match status" value="1"/>
</dbReference>
<dbReference type="PANTHER" id="PTHR43248:SF29">
    <property type="entry name" value="TRIPEPTIDYL AMINOPEPTIDASE"/>
    <property type="match status" value="1"/>
</dbReference>
<reference evidence="7 8" key="1">
    <citation type="submission" date="2018-07" db="EMBL/GenBank/DDBJ databases">
        <title>Complete genome sequence of soil actinomycete Streptomyces cavourensis tj430.</title>
        <authorList>
            <person name="Wang P."/>
            <person name="Huang Y."/>
        </authorList>
    </citation>
    <scope>NUCLEOTIDE SEQUENCE [LARGE SCALE GENOMIC DNA]</scope>
    <source>
        <strain evidence="7 8">TJ430</strain>
    </source>
</reference>